<comment type="similarity">
    <text evidence="1">Belongs to the N(4)/N(6)-methyltransferase family.</text>
</comment>
<evidence type="ECO:0000256" key="1">
    <source>
        <dbReference type="ARBA" id="ARBA00006594"/>
    </source>
</evidence>
<dbReference type="PIRSF" id="PIRSF000398">
    <property type="entry name" value="M_m6A_EcoRV"/>
    <property type="match status" value="1"/>
</dbReference>
<evidence type="ECO:0000256" key="5">
    <source>
        <dbReference type="ARBA" id="ARBA00022691"/>
    </source>
</evidence>
<evidence type="ECO:0000313" key="7">
    <source>
        <dbReference type="EMBL" id="CUR52537.1"/>
    </source>
</evidence>
<dbReference type="EMBL" id="LN890280">
    <property type="protein sequence ID" value="CUR52537.1"/>
    <property type="molecule type" value="Genomic_DNA"/>
</dbReference>
<evidence type="ECO:0000313" key="8">
    <source>
        <dbReference type="Proteomes" id="UP000196239"/>
    </source>
</evidence>
<dbReference type="NCBIfam" id="TIGR00571">
    <property type="entry name" value="dam"/>
    <property type="match status" value="1"/>
</dbReference>
<evidence type="ECO:0000256" key="3">
    <source>
        <dbReference type="ARBA" id="ARBA00022603"/>
    </source>
</evidence>
<proteinExistence type="inferred from homology"/>
<evidence type="ECO:0000256" key="2">
    <source>
        <dbReference type="ARBA" id="ARBA00011900"/>
    </source>
</evidence>
<dbReference type="GO" id="GO:0032259">
    <property type="term" value="P:methylation"/>
    <property type="evidence" value="ECO:0007669"/>
    <property type="project" value="UniProtKB-KW"/>
</dbReference>
<dbReference type="Pfam" id="PF02086">
    <property type="entry name" value="MethyltransfD12"/>
    <property type="match status" value="1"/>
</dbReference>
<keyword evidence="3 7" id="KW-0489">Methyltransferase</keyword>
<dbReference type="InterPro" id="IPR012263">
    <property type="entry name" value="M_m6A_EcoRV"/>
</dbReference>
<dbReference type="SUPFAM" id="SSF53335">
    <property type="entry name" value="S-adenosyl-L-methionine-dependent methyltransferases"/>
    <property type="match status" value="1"/>
</dbReference>
<dbReference type="REBASE" id="145493">
    <property type="entry name" value="M.Nde280ORF1775P"/>
</dbReference>
<dbReference type="InterPro" id="IPR002052">
    <property type="entry name" value="DNA_methylase_N6_adenine_CS"/>
</dbReference>
<protein>
    <recommendedName>
        <fullName evidence="2">site-specific DNA-methyltransferase (adenine-specific)</fullName>
        <ecNumber evidence="2">2.1.1.72</ecNumber>
    </recommendedName>
</protein>
<comment type="catalytic activity">
    <reaction evidence="6">
        <text>a 2'-deoxyadenosine in DNA + S-adenosyl-L-methionine = an N(6)-methyl-2'-deoxyadenosine in DNA + S-adenosyl-L-homocysteine + H(+)</text>
        <dbReference type="Rhea" id="RHEA:15197"/>
        <dbReference type="Rhea" id="RHEA-COMP:12418"/>
        <dbReference type="Rhea" id="RHEA-COMP:12419"/>
        <dbReference type="ChEBI" id="CHEBI:15378"/>
        <dbReference type="ChEBI" id="CHEBI:57856"/>
        <dbReference type="ChEBI" id="CHEBI:59789"/>
        <dbReference type="ChEBI" id="CHEBI:90615"/>
        <dbReference type="ChEBI" id="CHEBI:90616"/>
        <dbReference type="EC" id="2.1.1.72"/>
    </reaction>
</comment>
<dbReference type="GO" id="GO:0009007">
    <property type="term" value="F:site-specific DNA-methyltransferase (adenine-specific) activity"/>
    <property type="evidence" value="ECO:0007669"/>
    <property type="project" value="UniProtKB-EC"/>
</dbReference>
<reference evidence="8" key="1">
    <citation type="submission" date="2015-10" db="EMBL/GenBank/DDBJ databases">
        <authorList>
            <person name="Lehtovirta-Morley L.E."/>
            <person name="Vieille C."/>
        </authorList>
    </citation>
    <scope>NUCLEOTIDE SEQUENCE [LARGE SCALE GENOMIC DNA]</scope>
</reference>
<dbReference type="Proteomes" id="UP000196239">
    <property type="component" value="Chromosome 1"/>
</dbReference>
<name>A0A128A5D9_9ARCH</name>
<dbReference type="PANTHER" id="PTHR30481">
    <property type="entry name" value="DNA ADENINE METHYLASE"/>
    <property type="match status" value="1"/>
</dbReference>
<sequence length="287" mass="32902">MLKQEYQLISVAPKPFVKWAGGKRQLLPVITSHIPSKFERYFEPFLGGGAVFFSLVSKERKAKWLISDLNSDLVLSYVTIRDKVKELVSSLEHHAENYSKNQSAYYYKIRETNPKNEIDKVSRLIFLNKTCFNGLYRVNSKGKFNVPVGRYVNPNIVNKENLFEVSRVLQSKDISIKCQDFEDALKGVGNGDFVYLDPPYQPVSSTASFTSYTDSDFDFSDQERLYAKFKALDKKGVKVLLSNSKSDEIVELFHEFSDGIIEINANRFINSVSQKRTGHTELLIKNY</sequence>
<evidence type="ECO:0000256" key="4">
    <source>
        <dbReference type="ARBA" id="ARBA00022679"/>
    </source>
</evidence>
<dbReference type="GO" id="GO:1904047">
    <property type="term" value="F:S-adenosyl-L-methionine binding"/>
    <property type="evidence" value="ECO:0007669"/>
    <property type="project" value="TreeGrafter"/>
</dbReference>
<organism evidence="7 8">
    <name type="scientific">Nitrosotalea devaniterrae</name>
    <dbReference type="NCBI Taxonomy" id="1078905"/>
    <lineage>
        <taxon>Archaea</taxon>
        <taxon>Nitrososphaerota</taxon>
        <taxon>Nitrososphaeria</taxon>
        <taxon>Nitrosotaleales</taxon>
        <taxon>Nitrosotaleaceae</taxon>
        <taxon>Nitrosotalea</taxon>
    </lineage>
</organism>
<dbReference type="KEGG" id="ndv:NDEV_1775"/>
<dbReference type="Gene3D" id="1.10.1020.10">
    <property type="entry name" value="Adenine-specific Methyltransferase, Domain 2"/>
    <property type="match status" value="1"/>
</dbReference>
<dbReference type="Gene3D" id="3.40.50.150">
    <property type="entry name" value="Vaccinia Virus protein VP39"/>
    <property type="match status" value="1"/>
</dbReference>
<keyword evidence="8" id="KW-1185">Reference proteome</keyword>
<accession>A0A128A5D9</accession>
<dbReference type="PRINTS" id="PR00505">
    <property type="entry name" value="D12N6MTFRASE"/>
</dbReference>
<dbReference type="PANTHER" id="PTHR30481:SF3">
    <property type="entry name" value="DNA ADENINE METHYLASE"/>
    <property type="match status" value="1"/>
</dbReference>
<gene>
    <name evidence="7" type="primary">llaDCHIA</name>
    <name evidence="7" type="ORF">NDEV_1775</name>
</gene>
<dbReference type="InterPro" id="IPR012327">
    <property type="entry name" value="MeTrfase_D12"/>
</dbReference>
<dbReference type="GO" id="GO:0009307">
    <property type="term" value="P:DNA restriction-modification system"/>
    <property type="evidence" value="ECO:0007669"/>
    <property type="project" value="InterPro"/>
</dbReference>
<dbReference type="PROSITE" id="PS00092">
    <property type="entry name" value="N6_MTASE"/>
    <property type="match status" value="1"/>
</dbReference>
<dbReference type="GO" id="GO:0043565">
    <property type="term" value="F:sequence-specific DNA binding"/>
    <property type="evidence" value="ECO:0007669"/>
    <property type="project" value="TreeGrafter"/>
</dbReference>
<dbReference type="EC" id="2.1.1.72" evidence="2"/>
<keyword evidence="4 7" id="KW-0808">Transferase</keyword>
<keyword evidence="5" id="KW-0949">S-adenosyl-L-methionine</keyword>
<dbReference type="AlphaFoldDB" id="A0A128A5D9"/>
<dbReference type="InterPro" id="IPR023095">
    <property type="entry name" value="Ade_MeTrfase_dom_2"/>
</dbReference>
<dbReference type="GO" id="GO:0006298">
    <property type="term" value="P:mismatch repair"/>
    <property type="evidence" value="ECO:0007669"/>
    <property type="project" value="TreeGrafter"/>
</dbReference>
<evidence type="ECO:0000256" key="6">
    <source>
        <dbReference type="ARBA" id="ARBA00047942"/>
    </source>
</evidence>
<dbReference type="InterPro" id="IPR029063">
    <property type="entry name" value="SAM-dependent_MTases_sf"/>
</dbReference>